<evidence type="ECO:0000256" key="2">
    <source>
        <dbReference type="ARBA" id="ARBA00022833"/>
    </source>
</evidence>
<sequence length="343" mass="36428">MRSANFIKPGHIEMRPDASAPAPAAGEVIVAVESCGICGSDLHLYRNNAHKDALVRATPEGYEIPGHEFSGRIYAIGDGVNNWRIGDRVVGVTGQGGGMADYVAVPDNPFQLVAMPDAVSFQEAATTEPLADGLQMVRKAGAANGENVLVFGVGIIGLGVIQAYRATGADIGKLIAVDVHEARLAKALEVGATDTVNARDGDIVEQIQAITGEEVTWRGTSANIHVVIDCAGYIKHMPGPPPLETALRLVACENGRIVCFGAYEDRMLIDMMPLINKQPVIMGSNGYAAEDLVTALELMRNGKVDRKGLISHSFALDDIAEAFSTQDTPEAIKVMIDVRKQVA</sequence>
<keyword evidence="7" id="KW-1185">Reference proteome</keyword>
<dbReference type="SUPFAM" id="SSF50129">
    <property type="entry name" value="GroES-like"/>
    <property type="match status" value="1"/>
</dbReference>
<gene>
    <name evidence="6" type="ORF">FVW59_11605</name>
</gene>
<dbReference type="Pfam" id="PF08240">
    <property type="entry name" value="ADH_N"/>
    <property type="match status" value="1"/>
</dbReference>
<evidence type="ECO:0000256" key="3">
    <source>
        <dbReference type="ARBA" id="ARBA00023002"/>
    </source>
</evidence>
<accession>A0A5C8ZVD2</accession>
<dbReference type="OrthoDB" id="9773078at2"/>
<name>A0A5C8ZVD2_9GAMM</name>
<evidence type="ECO:0000256" key="4">
    <source>
        <dbReference type="RuleBase" id="RU361277"/>
    </source>
</evidence>
<dbReference type="InterPro" id="IPR050129">
    <property type="entry name" value="Zn_alcohol_dh"/>
</dbReference>
<dbReference type="EMBL" id="VRYZ01000004">
    <property type="protein sequence ID" value="TXS91789.1"/>
    <property type="molecule type" value="Genomic_DNA"/>
</dbReference>
<feature type="domain" description="Enoyl reductase (ER)" evidence="5">
    <location>
        <begin position="10"/>
        <end position="336"/>
    </location>
</feature>
<dbReference type="InterPro" id="IPR002328">
    <property type="entry name" value="ADH_Zn_CS"/>
</dbReference>
<dbReference type="PANTHER" id="PTHR43401:SF2">
    <property type="entry name" value="L-THREONINE 3-DEHYDROGENASE"/>
    <property type="match status" value="1"/>
</dbReference>
<evidence type="ECO:0000313" key="7">
    <source>
        <dbReference type="Proteomes" id="UP000321933"/>
    </source>
</evidence>
<protein>
    <submittedName>
        <fullName evidence="6">Zinc-binding dehydrogenase</fullName>
    </submittedName>
</protein>
<dbReference type="InterPro" id="IPR036291">
    <property type="entry name" value="NAD(P)-bd_dom_sf"/>
</dbReference>
<dbReference type="GO" id="GO:0008270">
    <property type="term" value="F:zinc ion binding"/>
    <property type="evidence" value="ECO:0007669"/>
    <property type="project" value="InterPro"/>
</dbReference>
<dbReference type="Pfam" id="PF00107">
    <property type="entry name" value="ADH_zinc_N"/>
    <property type="match status" value="1"/>
</dbReference>
<reference evidence="6 7" key="1">
    <citation type="submission" date="2019-08" db="EMBL/GenBank/DDBJ databases">
        <title>Parahaliea maris sp. nov., isolated from the surface seawater.</title>
        <authorList>
            <person name="Liu Y."/>
        </authorList>
    </citation>
    <scope>NUCLEOTIDE SEQUENCE [LARGE SCALE GENOMIC DNA]</scope>
    <source>
        <strain evidence="6 7">S2-26</strain>
    </source>
</reference>
<dbReference type="Gene3D" id="3.40.50.720">
    <property type="entry name" value="NAD(P)-binding Rossmann-like Domain"/>
    <property type="match status" value="1"/>
</dbReference>
<dbReference type="Gene3D" id="3.90.180.10">
    <property type="entry name" value="Medium-chain alcohol dehydrogenases, catalytic domain"/>
    <property type="match status" value="2"/>
</dbReference>
<comment type="cofactor">
    <cofactor evidence="4">
        <name>Zn(2+)</name>
        <dbReference type="ChEBI" id="CHEBI:29105"/>
    </cofactor>
</comment>
<dbReference type="InterPro" id="IPR013154">
    <property type="entry name" value="ADH-like_N"/>
</dbReference>
<keyword evidence="2 4" id="KW-0862">Zinc</keyword>
<comment type="similarity">
    <text evidence="4">Belongs to the zinc-containing alcohol dehydrogenase family.</text>
</comment>
<dbReference type="SUPFAM" id="SSF51735">
    <property type="entry name" value="NAD(P)-binding Rossmann-fold domains"/>
    <property type="match status" value="1"/>
</dbReference>
<organism evidence="6 7">
    <name type="scientific">Parahaliea aestuarii</name>
    <dbReference type="NCBI Taxonomy" id="1852021"/>
    <lineage>
        <taxon>Bacteria</taxon>
        <taxon>Pseudomonadati</taxon>
        <taxon>Pseudomonadota</taxon>
        <taxon>Gammaproteobacteria</taxon>
        <taxon>Cellvibrionales</taxon>
        <taxon>Halieaceae</taxon>
        <taxon>Parahaliea</taxon>
    </lineage>
</organism>
<comment type="caution">
    <text evidence="6">The sequence shown here is derived from an EMBL/GenBank/DDBJ whole genome shotgun (WGS) entry which is preliminary data.</text>
</comment>
<dbReference type="PANTHER" id="PTHR43401">
    <property type="entry name" value="L-THREONINE 3-DEHYDROGENASE"/>
    <property type="match status" value="1"/>
</dbReference>
<keyword evidence="3" id="KW-0560">Oxidoreductase</keyword>
<dbReference type="InterPro" id="IPR020843">
    <property type="entry name" value="ER"/>
</dbReference>
<dbReference type="InterPro" id="IPR013149">
    <property type="entry name" value="ADH-like_C"/>
</dbReference>
<dbReference type="AlphaFoldDB" id="A0A5C8ZVD2"/>
<evidence type="ECO:0000313" key="6">
    <source>
        <dbReference type="EMBL" id="TXS91789.1"/>
    </source>
</evidence>
<evidence type="ECO:0000259" key="5">
    <source>
        <dbReference type="SMART" id="SM00829"/>
    </source>
</evidence>
<dbReference type="PROSITE" id="PS00059">
    <property type="entry name" value="ADH_ZINC"/>
    <property type="match status" value="1"/>
</dbReference>
<keyword evidence="1 4" id="KW-0479">Metal-binding</keyword>
<dbReference type="GO" id="GO:0016616">
    <property type="term" value="F:oxidoreductase activity, acting on the CH-OH group of donors, NAD or NADP as acceptor"/>
    <property type="evidence" value="ECO:0007669"/>
    <property type="project" value="UniProtKB-ARBA"/>
</dbReference>
<proteinExistence type="inferred from homology"/>
<dbReference type="SMART" id="SM00829">
    <property type="entry name" value="PKS_ER"/>
    <property type="match status" value="1"/>
</dbReference>
<dbReference type="InterPro" id="IPR011032">
    <property type="entry name" value="GroES-like_sf"/>
</dbReference>
<dbReference type="Proteomes" id="UP000321933">
    <property type="component" value="Unassembled WGS sequence"/>
</dbReference>
<evidence type="ECO:0000256" key="1">
    <source>
        <dbReference type="ARBA" id="ARBA00022723"/>
    </source>
</evidence>